<evidence type="ECO:0000313" key="2">
    <source>
        <dbReference type="Proteomes" id="UP000002700"/>
    </source>
</evidence>
<dbReference type="EMBL" id="CP000124">
    <property type="protein sequence ID" value="ABA49749.1"/>
    <property type="molecule type" value="Genomic_DNA"/>
</dbReference>
<evidence type="ECO:0008006" key="3">
    <source>
        <dbReference type="Google" id="ProtNLM"/>
    </source>
</evidence>
<dbReference type="EnsemblBacteria" id="ABA49749">
    <property type="protein sequence ID" value="ABA49749"/>
    <property type="gene ID" value="BURPS1710b_1096"/>
</dbReference>
<organism evidence="1 2">
    <name type="scientific">Burkholderia pseudomallei (strain 1710b)</name>
    <dbReference type="NCBI Taxonomy" id="320372"/>
    <lineage>
        <taxon>Bacteria</taxon>
        <taxon>Pseudomonadati</taxon>
        <taxon>Pseudomonadota</taxon>
        <taxon>Betaproteobacteria</taxon>
        <taxon>Burkholderiales</taxon>
        <taxon>Burkholderiaceae</taxon>
        <taxon>Burkholderia</taxon>
        <taxon>pseudomallei group</taxon>
    </lineage>
</organism>
<name>Q3JV95_BURP1</name>
<protein>
    <recommendedName>
        <fullName evidence="3">DUF2917 domain-containing protein</fullName>
    </recommendedName>
</protein>
<evidence type="ECO:0000313" key="1">
    <source>
        <dbReference type="EMBL" id="ABA49749.1"/>
    </source>
</evidence>
<sequence length="135" mass="15384">MHGARRAHRDNDRDIERFSRVERAMREIHTYVLDYPEPAAVWCASHDATLRVSAGEAWLTVDGRRDDYWLGAGEAFELPRGACVRIGAGRGGARIEVMRTVAVLEPPFWRDAAARVRARWSARRRRAQAVWSTPT</sequence>
<reference evidence="1 2" key="1">
    <citation type="submission" date="2005-09" db="EMBL/GenBank/DDBJ databases">
        <authorList>
            <person name="Woods D.E."/>
            <person name="Nierman W.C."/>
        </authorList>
    </citation>
    <scope>NUCLEOTIDE SEQUENCE [LARGE SCALE GENOMIC DNA]</scope>
    <source>
        <strain evidence="1 2">1710b</strain>
    </source>
</reference>
<dbReference type="AlphaFoldDB" id="Q3JV95"/>
<dbReference type="Pfam" id="PF11142">
    <property type="entry name" value="DUF2917"/>
    <property type="match status" value="1"/>
</dbReference>
<accession>Q3JV95</accession>
<dbReference type="KEGG" id="bpm:BURPS1710b_1096"/>
<dbReference type="Proteomes" id="UP000002700">
    <property type="component" value="Chromosome I"/>
</dbReference>
<proteinExistence type="predicted"/>
<dbReference type="InterPro" id="IPR021317">
    <property type="entry name" value="DUF2917"/>
</dbReference>
<gene>
    <name evidence="1" type="ordered locus">BURPS1710b_1096</name>
</gene>
<dbReference type="SUPFAM" id="SSF51182">
    <property type="entry name" value="RmlC-like cupins"/>
    <property type="match status" value="1"/>
</dbReference>
<dbReference type="HOGENOM" id="CLU_149882_1_0_4"/>
<dbReference type="InterPro" id="IPR011051">
    <property type="entry name" value="RmlC_Cupin_sf"/>
</dbReference>